<dbReference type="PANTHER" id="PTHR45642:SF95">
    <property type="entry name" value="GDSL-LIKE LIPASE_ACYLHYDROLASE FAMILY PROTEIN, EXPRESSED"/>
    <property type="match status" value="1"/>
</dbReference>
<protein>
    <submittedName>
        <fullName evidence="3">Uncharacterized protein</fullName>
    </submittedName>
</protein>
<keyword evidence="4" id="KW-1185">Reference proteome</keyword>
<dbReference type="AlphaFoldDB" id="A0A9D5H5N2"/>
<dbReference type="InterPro" id="IPR050592">
    <property type="entry name" value="GDSL_lipolytic_enzyme"/>
</dbReference>
<dbReference type="PANTHER" id="PTHR45642">
    <property type="entry name" value="GDSL ESTERASE/LIPASE EXL3"/>
    <property type="match status" value="1"/>
</dbReference>
<dbReference type="OrthoDB" id="1600564at2759"/>
<comment type="caution">
    <text evidence="3">The sequence shown here is derived from an EMBL/GenBank/DDBJ whole genome shotgun (WGS) entry which is preliminary data.</text>
</comment>
<sequence>MVILCLKSLVLFFMITMAVSASDLNGSATPFPALIVFGDSIMDTGNNNLLPTISKCNFLPYGKDFSGHRPTGRFSNGKVPSDLIASRLGIKEIVPAYLNPELEDKDLPTGVCFASGSSGYDPLTSQLNSVLSMNHQLVLFKDYKWRLKEYLGEANANVIIEKSLFVVSSGSNDVANTYFGATIRRAQYSFSDYAKFLVQSASSFVQELHQLGARSIAVLGLPPLGCLPSQRTLAGGLQRDCVSLYNQASQEYNSLLITELKSLSNRFSGSTIIYVDIYNKLLGIIQHPKHYGLEVSTNGCCGTGKFELGILLASVPAVIAFGDSLIDPGNNNVLKTVSKCDFPPYGRDFPGHKPTGRWSNGKIPTDFITSYLGIKEYLPAYLDTELKDSDLLTGVSFASGGSGFDNITAKIAFANVLTLWDQLKLFEDYKEKLKVIVGEEEMINIVSNSLYIVCAGTNDLAWTYFTARLRKEYDLPSYIDFMLNSASSFLNDLYGLGARKIGVIGISSIGCLPLERTVNGGISRDCVDSHNQASLKFNYKLITELERLASELPGSSIVFMDVYDSVLDLIQNPEKHGIQLLPS</sequence>
<dbReference type="PROSITE" id="PS01098">
    <property type="entry name" value="LIPASE_GDSL_SER"/>
    <property type="match status" value="1"/>
</dbReference>
<evidence type="ECO:0000313" key="3">
    <source>
        <dbReference type="EMBL" id="KAJ0964065.1"/>
    </source>
</evidence>
<dbReference type="EMBL" id="JAGGNH010000009">
    <property type="protein sequence ID" value="KAJ0964065.1"/>
    <property type="molecule type" value="Genomic_DNA"/>
</dbReference>
<dbReference type="CDD" id="cd01837">
    <property type="entry name" value="SGNH_plant_lipase_like"/>
    <property type="match status" value="2"/>
</dbReference>
<evidence type="ECO:0000256" key="2">
    <source>
        <dbReference type="SAM" id="SignalP"/>
    </source>
</evidence>
<reference evidence="3" key="1">
    <citation type="submission" date="2021-03" db="EMBL/GenBank/DDBJ databases">
        <authorList>
            <person name="Li Z."/>
            <person name="Yang C."/>
        </authorList>
    </citation>
    <scope>NUCLEOTIDE SEQUENCE</scope>
    <source>
        <strain evidence="3">Dzin_1.0</strain>
        <tissue evidence="3">Leaf</tissue>
    </source>
</reference>
<accession>A0A9D5H5N2</accession>
<reference evidence="3" key="2">
    <citation type="journal article" date="2022" name="Hortic Res">
        <title>The genome of Dioscorea zingiberensis sheds light on the biosynthesis, origin and evolution of the medicinally important diosgenin saponins.</title>
        <authorList>
            <person name="Li Y."/>
            <person name="Tan C."/>
            <person name="Li Z."/>
            <person name="Guo J."/>
            <person name="Li S."/>
            <person name="Chen X."/>
            <person name="Wang C."/>
            <person name="Dai X."/>
            <person name="Yang H."/>
            <person name="Song W."/>
            <person name="Hou L."/>
            <person name="Xu J."/>
            <person name="Tong Z."/>
            <person name="Xu A."/>
            <person name="Yuan X."/>
            <person name="Wang W."/>
            <person name="Yang Q."/>
            <person name="Chen L."/>
            <person name="Sun Z."/>
            <person name="Wang K."/>
            <person name="Pan B."/>
            <person name="Chen J."/>
            <person name="Bao Y."/>
            <person name="Liu F."/>
            <person name="Qi X."/>
            <person name="Gang D.R."/>
            <person name="Wen J."/>
            <person name="Li J."/>
        </authorList>
    </citation>
    <scope>NUCLEOTIDE SEQUENCE</scope>
    <source>
        <strain evidence="3">Dzin_1.0</strain>
    </source>
</reference>
<dbReference type="InterPro" id="IPR035669">
    <property type="entry name" value="SGNH_plant_lipase-like"/>
</dbReference>
<keyword evidence="2" id="KW-0732">Signal</keyword>
<gene>
    <name evidence="3" type="ORF">J5N97_029187</name>
</gene>
<dbReference type="GO" id="GO:0016298">
    <property type="term" value="F:lipase activity"/>
    <property type="evidence" value="ECO:0007669"/>
    <property type="project" value="InterPro"/>
</dbReference>
<dbReference type="FunFam" id="3.40.50.1110:FF:000003">
    <property type="entry name" value="GDSL esterase/lipase APG"/>
    <property type="match status" value="2"/>
</dbReference>
<feature type="chain" id="PRO_5039249860" evidence="2">
    <location>
        <begin position="22"/>
        <end position="583"/>
    </location>
</feature>
<dbReference type="InterPro" id="IPR036514">
    <property type="entry name" value="SGNH_hydro_sf"/>
</dbReference>
<evidence type="ECO:0000313" key="4">
    <source>
        <dbReference type="Proteomes" id="UP001085076"/>
    </source>
</evidence>
<dbReference type="Pfam" id="PF00657">
    <property type="entry name" value="Lipase_GDSL"/>
    <property type="match status" value="2"/>
</dbReference>
<dbReference type="InterPro" id="IPR008265">
    <property type="entry name" value="Lipase_GDSL_AS"/>
</dbReference>
<proteinExistence type="inferred from homology"/>
<evidence type="ECO:0000256" key="1">
    <source>
        <dbReference type="ARBA" id="ARBA00008668"/>
    </source>
</evidence>
<name>A0A9D5H5N2_9LILI</name>
<dbReference type="Gene3D" id="3.40.50.1110">
    <property type="entry name" value="SGNH hydrolase"/>
    <property type="match status" value="2"/>
</dbReference>
<dbReference type="GO" id="GO:0006629">
    <property type="term" value="P:lipid metabolic process"/>
    <property type="evidence" value="ECO:0007669"/>
    <property type="project" value="InterPro"/>
</dbReference>
<dbReference type="InterPro" id="IPR001087">
    <property type="entry name" value="GDSL"/>
</dbReference>
<organism evidence="3 4">
    <name type="scientific">Dioscorea zingiberensis</name>
    <dbReference type="NCBI Taxonomy" id="325984"/>
    <lineage>
        <taxon>Eukaryota</taxon>
        <taxon>Viridiplantae</taxon>
        <taxon>Streptophyta</taxon>
        <taxon>Embryophyta</taxon>
        <taxon>Tracheophyta</taxon>
        <taxon>Spermatophyta</taxon>
        <taxon>Magnoliopsida</taxon>
        <taxon>Liliopsida</taxon>
        <taxon>Dioscoreales</taxon>
        <taxon>Dioscoreaceae</taxon>
        <taxon>Dioscorea</taxon>
    </lineage>
</organism>
<comment type="similarity">
    <text evidence="1">Belongs to the 'GDSL' lipolytic enzyme family.</text>
</comment>
<dbReference type="Proteomes" id="UP001085076">
    <property type="component" value="Miscellaneous, Linkage group lg09"/>
</dbReference>
<feature type="signal peptide" evidence="2">
    <location>
        <begin position="1"/>
        <end position="21"/>
    </location>
</feature>